<feature type="chain" id="PRO_5018982606" evidence="2">
    <location>
        <begin position="27"/>
        <end position="495"/>
    </location>
</feature>
<dbReference type="InterPro" id="IPR013783">
    <property type="entry name" value="Ig-like_fold"/>
</dbReference>
<dbReference type="InterPro" id="IPR032334">
    <property type="entry name" value="GramPos_pilinBB"/>
</dbReference>
<evidence type="ECO:0000313" key="5">
    <source>
        <dbReference type="EMBL" id="RVU54445.1"/>
    </source>
</evidence>
<dbReference type="Gene3D" id="2.60.40.740">
    <property type="match status" value="1"/>
</dbReference>
<reference evidence="5 6" key="1">
    <citation type="submission" date="2018-11" db="EMBL/GenBank/DDBJ databases">
        <title>Genome sequencing and assembly of Anaerosphaera sp. nov., GS7-6-2.</title>
        <authorList>
            <person name="Rettenmaier R."/>
            <person name="Liebl W."/>
            <person name="Zverlov V."/>
        </authorList>
    </citation>
    <scope>NUCLEOTIDE SEQUENCE [LARGE SCALE GENOMIC DNA]</scope>
    <source>
        <strain evidence="5 6">GS7-6-2</strain>
    </source>
</reference>
<feature type="signal peptide" evidence="2">
    <location>
        <begin position="1"/>
        <end position="26"/>
    </location>
</feature>
<keyword evidence="2" id="KW-0732">Signal</keyword>
<feature type="domain" description="Gram-positive pilin backbone subunit 2 Cna-B-like" evidence="3">
    <location>
        <begin position="193"/>
        <end position="305"/>
    </location>
</feature>
<evidence type="ECO:0000259" key="3">
    <source>
        <dbReference type="Pfam" id="PF16569"/>
    </source>
</evidence>
<protein>
    <submittedName>
        <fullName evidence="5">Isopeptide-forming domain-containing fimbrial protein</fullName>
    </submittedName>
</protein>
<dbReference type="Proteomes" id="UP000288812">
    <property type="component" value="Unassembled WGS sequence"/>
</dbReference>
<proteinExistence type="predicted"/>
<sequence length="495" mass="54168">MKRIKVKSSLILAFVLVLGAISPVLAVTRDNSLTVENTGKTAHTFELYQIFKGDVVEGSRTLSNIEWGNGVKDPEGEASTVAEGLKTPADAATYAKEIQSKLQNPKTSDKVEAGGRYTFSPLDSGYYLVKDVAISQDQQESGAYTSYLLKVVGKVEVQTKLDVPTVEKYVRDINDSENAQYGKWVKTADHDMGDGIPFKLIGTLPTNYDECKTYKYIFHDTLSAGLTLDKNSIVVKVDDKKIDTGFMVETTESGFKVIFEDLKKVTGVTSTSKITVEYMGTLNDGAVIGSVGNPNEVYLEYSNDPNYEGQGTPMGKTPPDKVIVFTYKVIINKVREEKAGETVELKPLAGAEFKLEKKMTDGTYKLIENKVMSEDKTSFEFKGLDDGQYRLTETVTPAGYNTIEPIEFKIIANHDDETLKLTSLNGNAIEGSIELGLTSSLENGSLSADVVNKQGPELPETGGMGTKMIYVIGAIFVVGAAAYYFVERKISTDKK</sequence>
<evidence type="ECO:0000313" key="6">
    <source>
        <dbReference type="Proteomes" id="UP000288812"/>
    </source>
</evidence>
<dbReference type="AlphaFoldDB" id="A0A437S5Z0"/>
<organism evidence="5 6">
    <name type="scientific">Anaerosphaera multitolerans</name>
    <dbReference type="NCBI Taxonomy" id="2487351"/>
    <lineage>
        <taxon>Bacteria</taxon>
        <taxon>Bacillati</taxon>
        <taxon>Bacillota</taxon>
        <taxon>Tissierellia</taxon>
        <taxon>Tissierellales</taxon>
        <taxon>Peptoniphilaceae</taxon>
        <taxon>Anaerosphaera</taxon>
    </lineage>
</organism>
<feature type="transmembrane region" description="Helical" evidence="1">
    <location>
        <begin position="468"/>
        <end position="486"/>
    </location>
</feature>
<comment type="caution">
    <text evidence="5">The sequence shown here is derived from an EMBL/GenBank/DDBJ whole genome shotgun (WGS) entry which is preliminary data.</text>
</comment>
<feature type="domain" description="SpaA-like prealbumin fold" evidence="4">
    <location>
        <begin position="346"/>
        <end position="421"/>
    </location>
</feature>
<dbReference type="RefSeq" id="WP_127724827.1">
    <property type="nucleotide sequence ID" value="NZ_RLIH01000010.1"/>
</dbReference>
<keyword evidence="1" id="KW-0472">Membrane</keyword>
<accession>A0A437S5Z0</accession>
<keyword evidence="1" id="KW-0812">Transmembrane</keyword>
<gene>
    <name evidence="5" type="ORF">EF514_07580</name>
</gene>
<dbReference type="Gene3D" id="2.60.40.10">
    <property type="entry name" value="Immunoglobulins"/>
    <property type="match status" value="1"/>
</dbReference>
<keyword evidence="1" id="KW-1133">Transmembrane helix</keyword>
<evidence type="ECO:0000256" key="1">
    <source>
        <dbReference type="SAM" id="Phobius"/>
    </source>
</evidence>
<keyword evidence="6" id="KW-1185">Reference proteome</keyword>
<dbReference type="Pfam" id="PF16569">
    <property type="entry name" value="GramPos_pilinBB"/>
    <property type="match status" value="1"/>
</dbReference>
<evidence type="ECO:0000259" key="4">
    <source>
        <dbReference type="Pfam" id="PF17802"/>
    </source>
</evidence>
<evidence type="ECO:0000256" key="2">
    <source>
        <dbReference type="SAM" id="SignalP"/>
    </source>
</evidence>
<name>A0A437S5Z0_9FIRM</name>
<dbReference type="Pfam" id="PF17802">
    <property type="entry name" value="SpaA"/>
    <property type="match status" value="1"/>
</dbReference>
<dbReference type="InterPro" id="IPR026466">
    <property type="entry name" value="Fim_isopep_form_D2_dom"/>
</dbReference>
<dbReference type="NCBIfam" id="TIGR04226">
    <property type="entry name" value="RrgB_K2N_iso_D2"/>
    <property type="match status" value="1"/>
</dbReference>
<dbReference type="EMBL" id="RLIH01000010">
    <property type="protein sequence ID" value="RVU54445.1"/>
    <property type="molecule type" value="Genomic_DNA"/>
</dbReference>
<dbReference type="InterPro" id="IPR041033">
    <property type="entry name" value="SpaA_PFL_dom_1"/>
</dbReference>
<dbReference type="OrthoDB" id="3268315at2"/>